<proteinExistence type="predicted"/>
<evidence type="ECO:0000313" key="2">
    <source>
        <dbReference type="Proteomes" id="UP000244855"/>
    </source>
</evidence>
<protein>
    <recommendedName>
        <fullName evidence="3">CCHC-type domain-containing protein</fullName>
    </recommendedName>
</protein>
<reference evidence="1 2" key="1">
    <citation type="journal article" date="2018" name="Sci. Rep.">
        <title>Comparative genomics provides insights into the lifestyle and reveals functional heterogeneity of dark septate endophytic fungi.</title>
        <authorList>
            <person name="Knapp D.G."/>
            <person name="Nemeth J.B."/>
            <person name="Barry K."/>
            <person name="Hainaut M."/>
            <person name="Henrissat B."/>
            <person name="Johnson J."/>
            <person name="Kuo A."/>
            <person name="Lim J.H.P."/>
            <person name="Lipzen A."/>
            <person name="Nolan M."/>
            <person name="Ohm R.A."/>
            <person name="Tamas L."/>
            <person name="Grigoriev I.V."/>
            <person name="Spatafora J.W."/>
            <person name="Nagy L.G."/>
            <person name="Kovacs G.M."/>
        </authorList>
    </citation>
    <scope>NUCLEOTIDE SEQUENCE [LARGE SCALE GENOMIC DNA]</scope>
    <source>
        <strain evidence="1 2">DSE2036</strain>
    </source>
</reference>
<name>A0A2V1CX34_9PLEO</name>
<dbReference type="EMBL" id="KZ806453">
    <property type="protein sequence ID" value="PVH90296.1"/>
    <property type="molecule type" value="Genomic_DNA"/>
</dbReference>
<organism evidence="1 2">
    <name type="scientific">Periconia macrospinosa</name>
    <dbReference type="NCBI Taxonomy" id="97972"/>
    <lineage>
        <taxon>Eukaryota</taxon>
        <taxon>Fungi</taxon>
        <taxon>Dikarya</taxon>
        <taxon>Ascomycota</taxon>
        <taxon>Pezizomycotina</taxon>
        <taxon>Dothideomycetes</taxon>
        <taxon>Pleosporomycetidae</taxon>
        <taxon>Pleosporales</taxon>
        <taxon>Massarineae</taxon>
        <taxon>Periconiaceae</taxon>
        <taxon>Periconia</taxon>
    </lineage>
</organism>
<evidence type="ECO:0000313" key="1">
    <source>
        <dbReference type="EMBL" id="PVH90296.1"/>
    </source>
</evidence>
<gene>
    <name evidence="1" type="ORF">DM02DRAFT_665274</name>
</gene>
<accession>A0A2V1CX34</accession>
<sequence length="178" mass="20229">MAYLQRFEQRQHPTRCFKCFEYSGHLANLCANEIRVRGCAEEGHENKTCTSHTTRCAACFEAHQTTDSEYPVYHEKRRVHAHKLDGNAPIRRPGRDRTFSIHDLGGLRTTHMQLDIAEITHETDEQTLLIACVHTPQTEAVRGCCDDDNSALACPHLIFDNDAMGPDAARDFAKRHLL</sequence>
<evidence type="ECO:0008006" key="3">
    <source>
        <dbReference type="Google" id="ProtNLM"/>
    </source>
</evidence>
<dbReference type="AlphaFoldDB" id="A0A2V1CX34"/>
<keyword evidence="2" id="KW-1185">Reference proteome</keyword>
<dbReference type="Proteomes" id="UP000244855">
    <property type="component" value="Unassembled WGS sequence"/>
</dbReference>